<dbReference type="EMBL" id="ML769585">
    <property type="protein sequence ID" value="KAE9392896.1"/>
    <property type="molecule type" value="Genomic_DNA"/>
</dbReference>
<accession>A0A6A4H537</accession>
<evidence type="ECO:0000256" key="2">
    <source>
        <dbReference type="ARBA" id="ARBA00022980"/>
    </source>
</evidence>
<protein>
    <submittedName>
        <fullName evidence="4">Uncharacterized protein</fullName>
    </submittedName>
</protein>
<evidence type="ECO:0000256" key="3">
    <source>
        <dbReference type="ARBA" id="ARBA00023274"/>
    </source>
</evidence>
<comment type="similarity">
    <text evidence="1">Belongs to the universal ribosomal protein uL3 family.</text>
</comment>
<sequence>MFETPHPPSTSPSKPCLPSTHPIVLPVLCLTLVYPHRPHLQGFTLPHAILHIDLAGCHLADFLKSAGTHSPRPMSLKLFATSRSEFKPLLSPLLSRGVIANKRLCALEALSSLPSLDSAKSPTSCPTLPFFLTPSSLAMPLPLAILKRRFYKNWYRLKKKAFTRYAKKHAEDGGKSIARELERIRKYCTVVRVLVHTQIRKTGLRRRRRTLWRTSLSRSALSSSRMSVWMSLPSRFRGCQEAAEEDAEGSKEGVACIGAWHPSKVMFSVAHAGQNGYYHRTEINMYRIGSSSDDANATTESDISKSRPWVVSLIMVSSRTIS</sequence>
<keyword evidence="5" id="KW-1185">Reference proteome</keyword>
<name>A0A6A4H537_9AGAR</name>
<dbReference type="InterPro" id="IPR009000">
    <property type="entry name" value="Transl_B-barrel_sf"/>
</dbReference>
<dbReference type="SUPFAM" id="SSF50447">
    <property type="entry name" value="Translation proteins"/>
    <property type="match status" value="1"/>
</dbReference>
<dbReference type="GO" id="GO:0003723">
    <property type="term" value="F:RNA binding"/>
    <property type="evidence" value="ECO:0007669"/>
    <property type="project" value="TreeGrafter"/>
</dbReference>
<dbReference type="Pfam" id="PF00297">
    <property type="entry name" value="Ribosomal_L3"/>
    <property type="match status" value="2"/>
</dbReference>
<dbReference type="PANTHER" id="PTHR11363">
    <property type="entry name" value="60S RIBOSOMAL PROTEIN L3-RELATED"/>
    <property type="match status" value="1"/>
</dbReference>
<dbReference type="OrthoDB" id="1611972at2759"/>
<dbReference type="Gene3D" id="4.10.960.10">
    <property type="entry name" value="Ribosomal protein L3, domain 3"/>
    <property type="match status" value="1"/>
</dbReference>
<dbReference type="PANTHER" id="PTHR11363:SF5">
    <property type="entry name" value="LARGE RIBOSOMAL SUBUNIT PROTEIN UL3"/>
    <property type="match status" value="1"/>
</dbReference>
<evidence type="ECO:0000313" key="5">
    <source>
        <dbReference type="Proteomes" id="UP000799118"/>
    </source>
</evidence>
<keyword evidence="2" id="KW-0689">Ribosomal protein</keyword>
<evidence type="ECO:0000313" key="4">
    <source>
        <dbReference type="EMBL" id="KAE9392896.1"/>
    </source>
</evidence>
<dbReference type="GO" id="GO:0022625">
    <property type="term" value="C:cytosolic large ribosomal subunit"/>
    <property type="evidence" value="ECO:0007669"/>
    <property type="project" value="TreeGrafter"/>
</dbReference>
<dbReference type="Proteomes" id="UP000799118">
    <property type="component" value="Unassembled WGS sequence"/>
</dbReference>
<dbReference type="GO" id="GO:0006412">
    <property type="term" value="P:translation"/>
    <property type="evidence" value="ECO:0007669"/>
    <property type="project" value="InterPro"/>
</dbReference>
<gene>
    <name evidence="4" type="ORF">BT96DRAFT_1023309</name>
</gene>
<dbReference type="GO" id="GO:0003735">
    <property type="term" value="F:structural constituent of ribosome"/>
    <property type="evidence" value="ECO:0007669"/>
    <property type="project" value="InterPro"/>
</dbReference>
<dbReference type="AlphaFoldDB" id="A0A6A4H537"/>
<dbReference type="InterPro" id="IPR044892">
    <property type="entry name" value="Ribosomal_L3_dom_3_arc_sf"/>
</dbReference>
<reference evidence="4" key="1">
    <citation type="journal article" date="2019" name="Environ. Microbiol.">
        <title>Fungal ecological strategies reflected in gene transcription - a case study of two litter decomposers.</title>
        <authorList>
            <person name="Barbi F."/>
            <person name="Kohler A."/>
            <person name="Barry K."/>
            <person name="Baskaran P."/>
            <person name="Daum C."/>
            <person name="Fauchery L."/>
            <person name="Ihrmark K."/>
            <person name="Kuo A."/>
            <person name="LaButti K."/>
            <person name="Lipzen A."/>
            <person name="Morin E."/>
            <person name="Grigoriev I.V."/>
            <person name="Henrissat B."/>
            <person name="Lindahl B."/>
            <person name="Martin F."/>
        </authorList>
    </citation>
    <scope>NUCLEOTIDE SEQUENCE</scope>
    <source>
        <strain evidence="4">JB14</strain>
    </source>
</reference>
<dbReference type="Gene3D" id="3.30.1430.10">
    <property type="match status" value="1"/>
</dbReference>
<evidence type="ECO:0000256" key="1">
    <source>
        <dbReference type="ARBA" id="ARBA00006540"/>
    </source>
</evidence>
<proteinExistence type="inferred from homology"/>
<dbReference type="InterPro" id="IPR000597">
    <property type="entry name" value="Ribosomal_uL3"/>
</dbReference>
<keyword evidence="3" id="KW-0687">Ribonucleoprotein</keyword>
<organism evidence="4 5">
    <name type="scientific">Gymnopus androsaceus JB14</name>
    <dbReference type="NCBI Taxonomy" id="1447944"/>
    <lineage>
        <taxon>Eukaryota</taxon>
        <taxon>Fungi</taxon>
        <taxon>Dikarya</taxon>
        <taxon>Basidiomycota</taxon>
        <taxon>Agaricomycotina</taxon>
        <taxon>Agaricomycetes</taxon>
        <taxon>Agaricomycetidae</taxon>
        <taxon>Agaricales</taxon>
        <taxon>Marasmiineae</taxon>
        <taxon>Omphalotaceae</taxon>
        <taxon>Gymnopus</taxon>
    </lineage>
</organism>
<dbReference type="InterPro" id="IPR045077">
    <property type="entry name" value="L3_arc_euk"/>
</dbReference>